<name>A0ABM1EBC3_PRICU</name>
<proteinExistence type="predicted"/>
<dbReference type="InterPro" id="IPR046496">
    <property type="entry name" value="DUF6589"/>
</dbReference>
<evidence type="ECO:0000259" key="2">
    <source>
        <dbReference type="Pfam" id="PF20231"/>
    </source>
</evidence>
<feature type="domain" description="DUF6589" evidence="2">
    <location>
        <begin position="241"/>
        <end position="700"/>
    </location>
</feature>
<accession>A0ABM1EBC3</accession>
<reference evidence="4" key="1">
    <citation type="submission" date="2025-08" db="UniProtKB">
        <authorList>
            <consortium name="RefSeq"/>
        </authorList>
    </citation>
    <scope>IDENTIFICATION</scope>
</reference>
<protein>
    <submittedName>
        <fullName evidence="4">Uncharacterized protein LOC106810602</fullName>
    </submittedName>
</protein>
<dbReference type="Pfam" id="PF20231">
    <property type="entry name" value="DUF6589"/>
    <property type="match status" value="1"/>
</dbReference>
<organism evidence="3 4">
    <name type="scientific">Priapulus caudatus</name>
    <name type="common">Priapulid worm</name>
    <dbReference type="NCBI Taxonomy" id="37621"/>
    <lineage>
        <taxon>Eukaryota</taxon>
        <taxon>Metazoa</taxon>
        <taxon>Ecdysozoa</taxon>
        <taxon>Scalidophora</taxon>
        <taxon>Priapulida</taxon>
        <taxon>Priapulimorpha</taxon>
        <taxon>Priapulimorphida</taxon>
        <taxon>Priapulidae</taxon>
        <taxon>Priapulus</taxon>
    </lineage>
</organism>
<dbReference type="Proteomes" id="UP000695022">
    <property type="component" value="Unplaced"/>
</dbReference>
<feature type="compositionally biased region" description="Polar residues" evidence="1">
    <location>
        <begin position="113"/>
        <end position="126"/>
    </location>
</feature>
<dbReference type="GeneID" id="106810602"/>
<sequence>MACGDNCVYCNHHFNLYNLKNERRRNIFSVQGGFDIFILNELAIVLNTDRESLLNTLQSPNNVDTLFICANCNNLIKQHASARDKAINLLSTIRARRVPGGVLSNLCDEENVQNEQVPPSPMQVQVRTPDKSHKKRSRSALTPLKTGLTPASKKNYVTALHHDVGQKNGKASRRKGLFTSPQVPSATHKTPKSQTPQTSKSHTSPVSVEIPFKCRTRVSHQQGNMWKNHNITRRIYPHYIPNSAFLPSAEDHRLLREDMRVLIQRVLTEHMKMFHDIKHLVTDHIPHEYSEQSKRKSNVVPLGIMEKDENITEQMIDIMTHLQQYVPRTADDVMKPLLLGGDGLSVERAVGSQRARADGITPEDRLDGLVAHSEDWHGHVLALQDLFNSYYKTSSAGEKGTLFQLRNRFERTRVKSIVKDAVNDCREFSRFVTISFILLSALHKLGLESLDDDSPAQFASNEEKAAFLAQTALEIVDSFVATTTSPDDLLNQGDGVPDMATNMPCRVPCGFPGCHRDFAIDGKCRQTHRAMCLYQDVQLQQCDPPMARNTPDGQSTASKEDFKFNYSCNVLREGLMDWVREDAAEENDGHRLTRMWRFDMLLYHQNNHTKYRLLGFRLQSQLLATLTARQQHQMLHNRCINIHGGAGGNVPGDVALEFLNMVAKDALSSLRGNLTTKSIRRAGRSLSALDRIMNAYKTGLDVYFGAPKHHKPSIQNDVKLLVREMKGESLFAQIPGRFHQSFPDMPYSRLDNIHGKSLGPLGLWLTRQKEQSARIQRLRSYQ</sequence>
<feature type="region of interest" description="Disordered" evidence="1">
    <location>
        <begin position="111"/>
        <end position="148"/>
    </location>
</feature>
<evidence type="ECO:0000256" key="1">
    <source>
        <dbReference type="SAM" id="MobiDB-lite"/>
    </source>
</evidence>
<evidence type="ECO:0000313" key="4">
    <source>
        <dbReference type="RefSeq" id="XP_014669494.1"/>
    </source>
</evidence>
<keyword evidence="3" id="KW-1185">Reference proteome</keyword>
<gene>
    <name evidence="4" type="primary">LOC106810602</name>
</gene>
<dbReference type="RefSeq" id="XP_014669494.1">
    <property type="nucleotide sequence ID" value="XM_014814008.1"/>
</dbReference>
<feature type="region of interest" description="Disordered" evidence="1">
    <location>
        <begin position="164"/>
        <end position="206"/>
    </location>
</feature>
<feature type="compositionally biased region" description="Polar residues" evidence="1">
    <location>
        <begin position="179"/>
        <end position="206"/>
    </location>
</feature>
<evidence type="ECO:0000313" key="3">
    <source>
        <dbReference type="Proteomes" id="UP000695022"/>
    </source>
</evidence>